<keyword evidence="2" id="KW-0472">Membrane</keyword>
<organism evidence="3 4">
    <name type="scientific">Modestobacter versicolor</name>
    <dbReference type="NCBI Taxonomy" id="429133"/>
    <lineage>
        <taxon>Bacteria</taxon>
        <taxon>Bacillati</taxon>
        <taxon>Actinomycetota</taxon>
        <taxon>Actinomycetes</taxon>
        <taxon>Geodermatophilales</taxon>
        <taxon>Geodermatophilaceae</taxon>
        <taxon>Modestobacter</taxon>
    </lineage>
</organism>
<feature type="region of interest" description="Disordered" evidence="1">
    <location>
        <begin position="22"/>
        <end position="90"/>
    </location>
</feature>
<dbReference type="Proteomes" id="UP000580718">
    <property type="component" value="Unassembled WGS sequence"/>
</dbReference>
<evidence type="ECO:0000256" key="2">
    <source>
        <dbReference type="SAM" id="Phobius"/>
    </source>
</evidence>
<protein>
    <submittedName>
        <fullName evidence="3">Arc/MetJ-type ribon-helix-helix transcriptional regulator</fullName>
    </submittedName>
</protein>
<keyword evidence="2" id="KW-0812">Transmembrane</keyword>
<proteinExistence type="predicted"/>
<feature type="transmembrane region" description="Helical" evidence="2">
    <location>
        <begin position="96"/>
        <end position="117"/>
    </location>
</feature>
<keyword evidence="2" id="KW-1133">Transmembrane helix</keyword>
<reference evidence="3 4" key="1">
    <citation type="submission" date="2020-08" db="EMBL/GenBank/DDBJ databases">
        <title>Sequencing the genomes of 1000 actinobacteria strains.</title>
        <authorList>
            <person name="Klenk H.-P."/>
        </authorList>
    </citation>
    <scope>NUCLEOTIDE SEQUENCE [LARGE SCALE GENOMIC DNA]</scope>
    <source>
        <strain evidence="3 4">DSM 16678</strain>
    </source>
</reference>
<feature type="compositionally biased region" description="Acidic residues" evidence="1">
    <location>
        <begin position="44"/>
        <end position="63"/>
    </location>
</feature>
<dbReference type="RefSeq" id="WP_246405432.1">
    <property type="nucleotide sequence ID" value="NZ_JACIBU010000001.1"/>
</dbReference>
<dbReference type="EMBL" id="JACIBU010000001">
    <property type="protein sequence ID" value="MBB3675919.1"/>
    <property type="molecule type" value="Genomic_DNA"/>
</dbReference>
<accession>A0A839XZF6</accession>
<dbReference type="AlphaFoldDB" id="A0A839XZF6"/>
<gene>
    <name evidence="3" type="ORF">FHX36_001654</name>
</gene>
<sequence length="198" mass="21458">MRTRSRDDDDVIRARLRALLAEGQRDRGWVPEDDEPATDPWAGPDDDPDDNRDDDGDDDPDDEREQHPTREDGLPATLGRHRAPGRTTRLDPGHPAGWALWAVAVLAAAALVGWTWWDRPDVEQVPAAVTTVVPSGTAEPGSAIPSAAPTTPGPGGTVVVSVVGQVSAPGWSRSPPVRGWPTRWPRPAGCCRRPTRRR</sequence>
<evidence type="ECO:0000313" key="4">
    <source>
        <dbReference type="Proteomes" id="UP000580718"/>
    </source>
</evidence>
<evidence type="ECO:0000256" key="1">
    <source>
        <dbReference type="SAM" id="MobiDB-lite"/>
    </source>
</evidence>
<feature type="compositionally biased region" description="Basic and acidic residues" evidence="1">
    <location>
        <begin position="64"/>
        <end position="73"/>
    </location>
</feature>
<comment type="caution">
    <text evidence="3">The sequence shown here is derived from an EMBL/GenBank/DDBJ whole genome shotgun (WGS) entry which is preliminary data.</text>
</comment>
<name>A0A839XZF6_9ACTN</name>
<evidence type="ECO:0000313" key="3">
    <source>
        <dbReference type="EMBL" id="MBB3675919.1"/>
    </source>
</evidence>
<feature type="region of interest" description="Disordered" evidence="1">
    <location>
        <begin position="170"/>
        <end position="198"/>
    </location>
</feature>